<feature type="domain" description="Chorismate mutase" evidence="3">
    <location>
        <begin position="1"/>
        <end position="51"/>
    </location>
</feature>
<sequence length="51" mass="5577">MDTLAKLRTSIDAIDAQLVALLAQRFALTDEVGHYKKQHQLPATDAAREAA</sequence>
<protein>
    <recommendedName>
        <fullName evidence="1">chorismate mutase</fullName>
        <ecNumber evidence="1">5.4.99.5</ecNumber>
    </recommendedName>
</protein>
<name>A0ABU9YZ99_9RHOO</name>
<dbReference type="PROSITE" id="PS51168">
    <property type="entry name" value="CHORISMATE_MUT_2"/>
    <property type="match status" value="1"/>
</dbReference>
<evidence type="ECO:0000256" key="2">
    <source>
        <dbReference type="ARBA" id="ARBA00023235"/>
    </source>
</evidence>
<dbReference type="GO" id="GO:0004106">
    <property type="term" value="F:chorismate mutase activity"/>
    <property type="evidence" value="ECO:0007669"/>
    <property type="project" value="UniProtKB-EC"/>
</dbReference>
<keyword evidence="5" id="KW-1185">Reference proteome</keyword>
<dbReference type="Gene3D" id="1.20.59.10">
    <property type="entry name" value="Chorismate mutase"/>
    <property type="match status" value="1"/>
</dbReference>
<evidence type="ECO:0000313" key="4">
    <source>
        <dbReference type="EMBL" id="MEN3069032.1"/>
    </source>
</evidence>
<keyword evidence="2 4" id="KW-0413">Isomerase</keyword>
<dbReference type="PANTHER" id="PTHR38041:SF1">
    <property type="entry name" value="CHORISMATE MUTASE"/>
    <property type="match status" value="1"/>
</dbReference>
<reference evidence="4 5" key="1">
    <citation type="journal article" date="2018" name="Int. J. Syst. Evol. Microbiol.">
        <title>Uliginosibacterium sediminicola sp. nov., isolated from freshwater sediment.</title>
        <authorList>
            <person name="Hwang W.M."/>
            <person name="Kim S.M."/>
            <person name="Kang K."/>
            <person name="Ahn T.Y."/>
        </authorList>
    </citation>
    <scope>NUCLEOTIDE SEQUENCE [LARGE SCALE GENOMIC DNA]</scope>
    <source>
        <strain evidence="4 5">M1-21</strain>
    </source>
</reference>
<dbReference type="SMART" id="SM00830">
    <property type="entry name" value="CM_2"/>
    <property type="match status" value="1"/>
</dbReference>
<dbReference type="SUPFAM" id="SSF48600">
    <property type="entry name" value="Chorismate mutase II"/>
    <property type="match status" value="1"/>
</dbReference>
<evidence type="ECO:0000313" key="5">
    <source>
        <dbReference type="Proteomes" id="UP001410394"/>
    </source>
</evidence>
<gene>
    <name evidence="4" type="ORF">ABDB84_11130</name>
</gene>
<dbReference type="InterPro" id="IPR036979">
    <property type="entry name" value="CM_dom_sf"/>
</dbReference>
<dbReference type="Pfam" id="PF01817">
    <property type="entry name" value="CM_2"/>
    <property type="match status" value="1"/>
</dbReference>
<dbReference type="InterPro" id="IPR051331">
    <property type="entry name" value="Chorismate_mutase-related"/>
</dbReference>
<dbReference type="PANTHER" id="PTHR38041">
    <property type="entry name" value="CHORISMATE MUTASE"/>
    <property type="match status" value="1"/>
</dbReference>
<evidence type="ECO:0000256" key="1">
    <source>
        <dbReference type="ARBA" id="ARBA00012404"/>
    </source>
</evidence>
<evidence type="ECO:0000259" key="3">
    <source>
        <dbReference type="PROSITE" id="PS51168"/>
    </source>
</evidence>
<dbReference type="EMBL" id="JBDIVE010000005">
    <property type="protein sequence ID" value="MEN3069032.1"/>
    <property type="molecule type" value="Genomic_DNA"/>
</dbReference>
<dbReference type="EC" id="5.4.99.5" evidence="1"/>
<dbReference type="RefSeq" id="WP_345919799.1">
    <property type="nucleotide sequence ID" value="NZ_JBDIVE010000005.1"/>
</dbReference>
<dbReference type="InterPro" id="IPR036263">
    <property type="entry name" value="Chorismate_II_sf"/>
</dbReference>
<accession>A0ABU9YZ99</accession>
<dbReference type="Proteomes" id="UP001410394">
    <property type="component" value="Unassembled WGS sequence"/>
</dbReference>
<dbReference type="InterPro" id="IPR002701">
    <property type="entry name" value="CM_II_prokaryot"/>
</dbReference>
<comment type="caution">
    <text evidence="4">The sequence shown here is derived from an EMBL/GenBank/DDBJ whole genome shotgun (WGS) entry which is preliminary data.</text>
</comment>
<organism evidence="4 5">
    <name type="scientific">Uliginosibacterium sediminicola</name>
    <dbReference type="NCBI Taxonomy" id="2024550"/>
    <lineage>
        <taxon>Bacteria</taxon>
        <taxon>Pseudomonadati</taxon>
        <taxon>Pseudomonadota</taxon>
        <taxon>Betaproteobacteria</taxon>
        <taxon>Rhodocyclales</taxon>
        <taxon>Zoogloeaceae</taxon>
        <taxon>Uliginosibacterium</taxon>
    </lineage>
</organism>
<proteinExistence type="predicted"/>